<dbReference type="EMBL" id="JACDUU010000001">
    <property type="protein sequence ID" value="MBA2870274.1"/>
    <property type="molecule type" value="Genomic_DNA"/>
</dbReference>
<keyword evidence="1" id="KW-1133">Transmembrane helix</keyword>
<evidence type="ECO:0000313" key="2">
    <source>
        <dbReference type="EMBL" id="MBA2870274.1"/>
    </source>
</evidence>
<dbReference type="Pfam" id="PF22765">
    <property type="entry name" value="DUF7010"/>
    <property type="match status" value="1"/>
</dbReference>
<sequence length="179" mass="20201">MFIAGILFWLFVGICSFFLPQETLVWLYLFGIGAILPLAILISKILKINFLAAHNPLSTVGELVGGVQIFFAPIVIMVAYHQPEWMPFVIGVLTGAHFLPYVWIYDAKIYLFQTMTTVIVSSVIGIGFMDQSFHLTPFALSVVYMITAILLIRKHRTIVRDKEEVANASVIMQKEFTNQ</sequence>
<gene>
    <name evidence="2" type="ORF">HNQ85_000532</name>
</gene>
<proteinExistence type="predicted"/>
<dbReference type="InterPro" id="IPR053824">
    <property type="entry name" value="DUF7010"/>
</dbReference>
<dbReference type="AlphaFoldDB" id="A0A7V9YXJ0"/>
<organism evidence="2 3">
    <name type="scientific">[Anoxybacillus] calidus</name>
    <dbReference type="NCBI Taxonomy" id="575178"/>
    <lineage>
        <taxon>Bacteria</taxon>
        <taxon>Bacillati</taxon>
        <taxon>Bacillota</taxon>
        <taxon>Bacilli</taxon>
        <taxon>Bacillales</taxon>
        <taxon>Anoxybacillaceae</taxon>
        <taxon>Paranoxybacillus</taxon>
    </lineage>
</organism>
<feature type="transmembrane region" description="Helical" evidence="1">
    <location>
        <begin position="58"/>
        <end position="79"/>
    </location>
</feature>
<dbReference type="RefSeq" id="WP_181535930.1">
    <property type="nucleotide sequence ID" value="NZ_JACDUU010000001.1"/>
</dbReference>
<reference evidence="2 3" key="1">
    <citation type="submission" date="2020-07" db="EMBL/GenBank/DDBJ databases">
        <title>Genomic Encyclopedia of Type Strains, Phase IV (KMG-IV): sequencing the most valuable type-strain genomes for metagenomic binning, comparative biology and taxonomic classification.</title>
        <authorList>
            <person name="Goeker M."/>
        </authorList>
    </citation>
    <scope>NUCLEOTIDE SEQUENCE [LARGE SCALE GENOMIC DNA]</scope>
    <source>
        <strain evidence="2 3">DSM 25220</strain>
    </source>
</reference>
<feature type="transmembrane region" description="Helical" evidence="1">
    <location>
        <begin position="110"/>
        <end position="129"/>
    </location>
</feature>
<evidence type="ECO:0008006" key="4">
    <source>
        <dbReference type="Google" id="ProtNLM"/>
    </source>
</evidence>
<evidence type="ECO:0000256" key="1">
    <source>
        <dbReference type="SAM" id="Phobius"/>
    </source>
</evidence>
<feature type="transmembrane region" description="Helical" evidence="1">
    <location>
        <begin position="26"/>
        <end position="46"/>
    </location>
</feature>
<accession>A0A7V9YXJ0</accession>
<comment type="caution">
    <text evidence="2">The sequence shown here is derived from an EMBL/GenBank/DDBJ whole genome shotgun (WGS) entry which is preliminary data.</text>
</comment>
<protein>
    <recommendedName>
        <fullName evidence="4">Permease</fullName>
    </recommendedName>
</protein>
<feature type="transmembrane region" description="Helical" evidence="1">
    <location>
        <begin position="135"/>
        <end position="152"/>
    </location>
</feature>
<keyword evidence="3" id="KW-1185">Reference proteome</keyword>
<name>A0A7V9YXJ0_9BACL</name>
<evidence type="ECO:0000313" key="3">
    <source>
        <dbReference type="Proteomes" id="UP000580891"/>
    </source>
</evidence>
<dbReference type="Proteomes" id="UP000580891">
    <property type="component" value="Unassembled WGS sequence"/>
</dbReference>
<keyword evidence="1" id="KW-0812">Transmembrane</keyword>
<feature type="transmembrane region" description="Helical" evidence="1">
    <location>
        <begin position="85"/>
        <end position="103"/>
    </location>
</feature>
<keyword evidence="1" id="KW-0472">Membrane</keyword>